<accession>A0AAE0X5Y4</accession>
<evidence type="ECO:0000313" key="1">
    <source>
        <dbReference type="EMBL" id="KAK3685821.1"/>
    </source>
</evidence>
<proteinExistence type="predicted"/>
<name>A0AAE0X5Y4_9PEZI</name>
<sequence>MYSLSLSLPRHLRMAKMRLLMPSSLALQVESSTTEGATLVQQLGNGRMCLCRPVRPPASHPITSVPRLLVWLAGLSVSIYRRTKTADDWSLYLLASAVPSGSGSIPTRSVSWPLSWISLAALASFHLSLLRSNDLCSLVPRVSKVVSFRSTDCASAMALS</sequence>
<evidence type="ECO:0000313" key="2">
    <source>
        <dbReference type="Proteomes" id="UP001270362"/>
    </source>
</evidence>
<gene>
    <name evidence="1" type="ORF">B0T22DRAFT_231484</name>
</gene>
<dbReference type="Proteomes" id="UP001270362">
    <property type="component" value="Unassembled WGS sequence"/>
</dbReference>
<reference evidence="1" key="1">
    <citation type="journal article" date="2023" name="Mol. Phylogenet. Evol.">
        <title>Genome-scale phylogeny and comparative genomics of the fungal order Sordariales.</title>
        <authorList>
            <person name="Hensen N."/>
            <person name="Bonometti L."/>
            <person name="Westerberg I."/>
            <person name="Brannstrom I.O."/>
            <person name="Guillou S."/>
            <person name="Cros-Aarteil S."/>
            <person name="Calhoun S."/>
            <person name="Haridas S."/>
            <person name="Kuo A."/>
            <person name="Mondo S."/>
            <person name="Pangilinan J."/>
            <person name="Riley R."/>
            <person name="LaButti K."/>
            <person name="Andreopoulos B."/>
            <person name="Lipzen A."/>
            <person name="Chen C."/>
            <person name="Yan M."/>
            <person name="Daum C."/>
            <person name="Ng V."/>
            <person name="Clum A."/>
            <person name="Steindorff A."/>
            <person name="Ohm R.A."/>
            <person name="Martin F."/>
            <person name="Silar P."/>
            <person name="Natvig D.O."/>
            <person name="Lalanne C."/>
            <person name="Gautier V."/>
            <person name="Ament-Velasquez S.L."/>
            <person name="Kruys A."/>
            <person name="Hutchinson M.I."/>
            <person name="Powell A.J."/>
            <person name="Barry K."/>
            <person name="Miller A.N."/>
            <person name="Grigoriev I.V."/>
            <person name="Debuchy R."/>
            <person name="Gladieux P."/>
            <person name="Hiltunen Thoren M."/>
            <person name="Johannesson H."/>
        </authorList>
    </citation>
    <scope>NUCLEOTIDE SEQUENCE</scope>
    <source>
        <strain evidence="1">CBS 314.62</strain>
    </source>
</reference>
<dbReference type="EMBL" id="JAULSO010000003">
    <property type="protein sequence ID" value="KAK3685821.1"/>
    <property type="molecule type" value="Genomic_DNA"/>
</dbReference>
<reference evidence="1" key="2">
    <citation type="submission" date="2023-06" db="EMBL/GenBank/DDBJ databases">
        <authorList>
            <consortium name="Lawrence Berkeley National Laboratory"/>
            <person name="Haridas S."/>
            <person name="Hensen N."/>
            <person name="Bonometti L."/>
            <person name="Westerberg I."/>
            <person name="Brannstrom I.O."/>
            <person name="Guillou S."/>
            <person name="Cros-Aarteil S."/>
            <person name="Calhoun S."/>
            <person name="Kuo A."/>
            <person name="Mondo S."/>
            <person name="Pangilinan J."/>
            <person name="Riley R."/>
            <person name="Labutti K."/>
            <person name="Andreopoulos B."/>
            <person name="Lipzen A."/>
            <person name="Chen C."/>
            <person name="Yanf M."/>
            <person name="Daum C."/>
            <person name="Ng V."/>
            <person name="Clum A."/>
            <person name="Steindorff A."/>
            <person name="Ohm R."/>
            <person name="Martin F."/>
            <person name="Silar P."/>
            <person name="Natvig D."/>
            <person name="Lalanne C."/>
            <person name="Gautier V."/>
            <person name="Ament-Velasquez S.L."/>
            <person name="Kruys A."/>
            <person name="Hutchinson M.I."/>
            <person name="Powell A.J."/>
            <person name="Barry K."/>
            <person name="Miller A.N."/>
            <person name="Grigoriev I.V."/>
            <person name="Debuchy R."/>
            <person name="Gladieux P."/>
            <person name="Thoren M.H."/>
            <person name="Johannesson H."/>
        </authorList>
    </citation>
    <scope>NUCLEOTIDE SEQUENCE</scope>
    <source>
        <strain evidence="1">CBS 314.62</strain>
    </source>
</reference>
<protein>
    <submittedName>
        <fullName evidence="1">Uncharacterized protein</fullName>
    </submittedName>
</protein>
<dbReference type="AlphaFoldDB" id="A0AAE0X5Y4"/>
<comment type="caution">
    <text evidence="1">The sequence shown here is derived from an EMBL/GenBank/DDBJ whole genome shotgun (WGS) entry which is preliminary data.</text>
</comment>
<organism evidence="1 2">
    <name type="scientific">Podospora appendiculata</name>
    <dbReference type="NCBI Taxonomy" id="314037"/>
    <lineage>
        <taxon>Eukaryota</taxon>
        <taxon>Fungi</taxon>
        <taxon>Dikarya</taxon>
        <taxon>Ascomycota</taxon>
        <taxon>Pezizomycotina</taxon>
        <taxon>Sordariomycetes</taxon>
        <taxon>Sordariomycetidae</taxon>
        <taxon>Sordariales</taxon>
        <taxon>Podosporaceae</taxon>
        <taxon>Podospora</taxon>
    </lineage>
</organism>
<keyword evidence="2" id="KW-1185">Reference proteome</keyword>